<feature type="active site" evidence="6">
    <location>
        <position position="179"/>
    </location>
</feature>
<dbReference type="SUPFAM" id="SSF56420">
    <property type="entry name" value="Peptide deformylase"/>
    <property type="match status" value="1"/>
</dbReference>
<dbReference type="KEGG" id="mpm:MPNA2450"/>
<reference evidence="8" key="1">
    <citation type="journal article" date="2012" name="J. Bacteriol.">
        <title>Complete genome sequence of Mycoplasma pneumoniae type 2a strain 309, isolated in Japan.</title>
        <authorList>
            <person name="Kenri T."/>
            <person name="Horino A."/>
            <person name="Matsui M."/>
            <person name="Sasaki Y."/>
            <person name="Suzuki S."/>
            <person name="Narita M."/>
            <person name="Ohya H."/>
            <person name="Okazaki N."/>
            <person name="Shibayama K."/>
        </authorList>
    </citation>
    <scope>NUCLEOTIDE SEQUENCE [LARGE SCALE GENOMIC DNA]</scope>
    <source>
        <strain evidence="8">309</strain>
    </source>
</reference>
<dbReference type="PRINTS" id="PR01576">
    <property type="entry name" value="PDEFORMYLASE"/>
</dbReference>
<dbReference type="EMBL" id="AP012303">
    <property type="protein sequence ID" value="BAL21819.1"/>
    <property type="molecule type" value="Genomic_DNA"/>
</dbReference>
<accession>A0AB33HNW2</accession>
<dbReference type="Gene3D" id="3.90.45.10">
    <property type="entry name" value="Peptide deformylase"/>
    <property type="match status" value="1"/>
</dbReference>
<comment type="similarity">
    <text evidence="1 6">Belongs to the polypeptide deformylase family.</text>
</comment>
<feature type="binding site" evidence="6">
    <location>
        <position position="182"/>
    </location>
    <ligand>
        <name>Fe cation</name>
        <dbReference type="ChEBI" id="CHEBI:24875"/>
    </ligand>
</feature>
<dbReference type="InterPro" id="IPR023635">
    <property type="entry name" value="Peptide_deformylase"/>
</dbReference>
<evidence type="ECO:0000313" key="8">
    <source>
        <dbReference type="Proteomes" id="UP000007105"/>
    </source>
</evidence>
<dbReference type="EC" id="3.5.1.88" evidence="6"/>
<keyword evidence="4 6" id="KW-0648">Protein biosynthesis</keyword>
<evidence type="ECO:0000256" key="1">
    <source>
        <dbReference type="ARBA" id="ARBA00010759"/>
    </source>
</evidence>
<feature type="binding site" evidence="6">
    <location>
        <position position="178"/>
    </location>
    <ligand>
        <name>Fe cation</name>
        <dbReference type="ChEBI" id="CHEBI:24875"/>
    </ligand>
</feature>
<evidence type="ECO:0000256" key="2">
    <source>
        <dbReference type="ARBA" id="ARBA00022723"/>
    </source>
</evidence>
<dbReference type="NCBIfam" id="TIGR00079">
    <property type="entry name" value="pept_deformyl"/>
    <property type="match status" value="1"/>
</dbReference>
<dbReference type="GO" id="GO:0006412">
    <property type="term" value="P:translation"/>
    <property type="evidence" value="ECO:0007669"/>
    <property type="project" value="UniProtKB-UniRule"/>
</dbReference>
<comment type="cofactor">
    <cofactor evidence="6">
        <name>Fe(2+)</name>
        <dbReference type="ChEBI" id="CHEBI:29033"/>
    </cofactor>
    <text evidence="6">Binds 1 Fe(2+) ion.</text>
</comment>
<dbReference type="HAMAP" id="MF_00163">
    <property type="entry name" value="Pep_deformylase"/>
    <property type="match status" value="1"/>
</dbReference>
<keyword evidence="2 6" id="KW-0479">Metal-binding</keyword>
<proteinExistence type="inferred from homology"/>
<dbReference type="GO" id="GO:0042586">
    <property type="term" value="F:peptide deformylase activity"/>
    <property type="evidence" value="ECO:0007669"/>
    <property type="project" value="UniProtKB-UniRule"/>
</dbReference>
<evidence type="ECO:0000313" key="7">
    <source>
        <dbReference type="EMBL" id="BAL21819.1"/>
    </source>
</evidence>
<evidence type="ECO:0000256" key="6">
    <source>
        <dbReference type="HAMAP-Rule" id="MF_00163"/>
    </source>
</evidence>
<evidence type="ECO:0000256" key="4">
    <source>
        <dbReference type="ARBA" id="ARBA00022917"/>
    </source>
</evidence>
<name>A0AB33HNW2_MYCPM</name>
<dbReference type="FunFam" id="3.90.45.10:FF:000002">
    <property type="entry name" value="Peptide deformylase"/>
    <property type="match status" value="1"/>
</dbReference>
<keyword evidence="5 6" id="KW-0408">Iron</keyword>
<dbReference type="SMR" id="A0AB33HNW2"/>
<dbReference type="PANTHER" id="PTHR10458:SF22">
    <property type="entry name" value="PEPTIDE DEFORMYLASE"/>
    <property type="match status" value="1"/>
</dbReference>
<gene>
    <name evidence="6 7" type="primary">def</name>
    <name evidence="7" type="ORF">MPNA2450</name>
</gene>
<dbReference type="CDD" id="cd00487">
    <property type="entry name" value="Pep_deformylase"/>
    <property type="match status" value="1"/>
</dbReference>
<dbReference type="AlphaFoldDB" id="A0AB33HNW2"/>
<evidence type="ECO:0000256" key="3">
    <source>
        <dbReference type="ARBA" id="ARBA00022801"/>
    </source>
</evidence>
<dbReference type="PIRSF" id="PIRSF004749">
    <property type="entry name" value="Pep_def"/>
    <property type="match status" value="1"/>
</dbReference>
<evidence type="ECO:0000256" key="5">
    <source>
        <dbReference type="ARBA" id="ARBA00023004"/>
    </source>
</evidence>
<comment type="function">
    <text evidence="6">Removes the formyl group from the N-terminal Met of newly synthesized proteins. Requires at least a dipeptide for an efficient rate of reaction. N-terminal L-methionine is a prerequisite for activity but the enzyme has broad specificity at other positions.</text>
</comment>
<keyword evidence="3 6" id="KW-0378">Hydrolase</keyword>
<feature type="binding site" evidence="6">
    <location>
        <position position="134"/>
    </location>
    <ligand>
        <name>Fe cation</name>
        <dbReference type="ChEBI" id="CHEBI:24875"/>
    </ligand>
</feature>
<dbReference type="Proteomes" id="UP000007105">
    <property type="component" value="Chromosome"/>
</dbReference>
<dbReference type="Pfam" id="PF01327">
    <property type="entry name" value="Pep_deformylase"/>
    <property type="match status" value="1"/>
</dbReference>
<comment type="catalytic activity">
    <reaction evidence="6">
        <text>N-terminal N-formyl-L-methionyl-[peptide] + H2O = N-terminal L-methionyl-[peptide] + formate</text>
        <dbReference type="Rhea" id="RHEA:24420"/>
        <dbReference type="Rhea" id="RHEA-COMP:10639"/>
        <dbReference type="Rhea" id="RHEA-COMP:10640"/>
        <dbReference type="ChEBI" id="CHEBI:15377"/>
        <dbReference type="ChEBI" id="CHEBI:15740"/>
        <dbReference type="ChEBI" id="CHEBI:49298"/>
        <dbReference type="ChEBI" id="CHEBI:64731"/>
        <dbReference type="EC" id="3.5.1.88"/>
    </reaction>
</comment>
<dbReference type="InterPro" id="IPR036821">
    <property type="entry name" value="Peptide_deformylase_sf"/>
</dbReference>
<organism evidence="7 8">
    <name type="scientific">Mycoplasmoides pneumoniae 309</name>
    <dbReference type="NCBI Taxonomy" id="1112856"/>
    <lineage>
        <taxon>Bacteria</taxon>
        <taxon>Bacillati</taxon>
        <taxon>Mycoplasmatota</taxon>
        <taxon>Mycoplasmoidales</taxon>
        <taxon>Mycoplasmoidaceae</taxon>
        <taxon>Mycoplasmoides</taxon>
    </lineage>
</organism>
<sequence>MTKILPVSTISIFRIILILPQINMELLPTKAWLVLDDVKEINEPTKPVQFPLDQASLDCIAKMMAYVDASYNGDAEKYGIIPGIGIAANQIGYWKQMFYIHLMDGGVEHKCLLINPKIINLSANKSFLKSGEGCLSVPKMHQGYVIRHEWITITGFDWLQQKEITITATGLFGMCLQHEFDHLQGRFYYHRINPLNPLFTNKEWKVINPALPSDSE</sequence>
<protein>
    <recommendedName>
        <fullName evidence="6">Peptide deformylase</fullName>
        <shortName evidence="6">PDF</shortName>
        <ecNumber evidence="6">3.5.1.88</ecNumber>
    </recommendedName>
    <alternativeName>
        <fullName evidence="6">Polypeptide deformylase</fullName>
    </alternativeName>
</protein>
<dbReference type="GO" id="GO:0046872">
    <property type="term" value="F:metal ion binding"/>
    <property type="evidence" value="ECO:0007669"/>
    <property type="project" value="UniProtKB-KW"/>
</dbReference>
<dbReference type="PANTHER" id="PTHR10458">
    <property type="entry name" value="PEPTIDE DEFORMYLASE"/>
    <property type="match status" value="1"/>
</dbReference>